<dbReference type="GO" id="GO:0005524">
    <property type="term" value="F:ATP binding"/>
    <property type="evidence" value="ECO:0007669"/>
    <property type="project" value="UniProtKB-UniRule"/>
</dbReference>
<comment type="pathway">
    <text evidence="3 11">Cofactor biosynthesis; thiamine diphosphate biosynthesis; 4-methyl-5-(2-phosphoethyl)-thiazole from 5-(2-hydroxyethyl)-4-methylthiazole: step 1/1.</text>
</comment>
<evidence type="ECO:0000256" key="2">
    <source>
        <dbReference type="ARBA" id="ARBA00001946"/>
    </source>
</evidence>
<dbReference type="RefSeq" id="WP_092335796.1">
    <property type="nucleotide sequence ID" value="NZ_FNCP01000048.1"/>
</dbReference>
<feature type="binding site" evidence="11">
    <location>
        <position position="46"/>
    </location>
    <ligand>
        <name>substrate</name>
    </ligand>
</feature>
<evidence type="ECO:0000313" key="12">
    <source>
        <dbReference type="EMBL" id="SDI54113.1"/>
    </source>
</evidence>
<evidence type="ECO:0000256" key="8">
    <source>
        <dbReference type="ARBA" id="ARBA00022840"/>
    </source>
</evidence>
<proteinExistence type="inferred from homology"/>
<feature type="binding site" evidence="11">
    <location>
        <position position="168"/>
    </location>
    <ligand>
        <name>ATP</name>
        <dbReference type="ChEBI" id="CHEBI:30616"/>
    </ligand>
</feature>
<keyword evidence="4 11" id="KW-0808">Transferase</keyword>
<evidence type="ECO:0000256" key="6">
    <source>
        <dbReference type="ARBA" id="ARBA00022741"/>
    </source>
</evidence>
<dbReference type="STRING" id="1121419.SAMN05443529_1483"/>
<comment type="cofactor">
    <cofactor evidence="2 11">
        <name>Mg(2+)</name>
        <dbReference type="ChEBI" id="CHEBI:18420"/>
    </cofactor>
</comment>
<keyword evidence="13" id="KW-1185">Reference proteome</keyword>
<dbReference type="GO" id="GO:0009228">
    <property type="term" value="P:thiamine biosynthetic process"/>
    <property type="evidence" value="ECO:0007669"/>
    <property type="project" value="UniProtKB-KW"/>
</dbReference>
<dbReference type="PRINTS" id="PR01099">
    <property type="entry name" value="HYETHTZKNASE"/>
</dbReference>
<feature type="binding site" evidence="11">
    <location>
        <position position="195"/>
    </location>
    <ligand>
        <name>substrate</name>
    </ligand>
</feature>
<evidence type="ECO:0000256" key="11">
    <source>
        <dbReference type="HAMAP-Rule" id="MF_00228"/>
    </source>
</evidence>
<feature type="binding site" evidence="11">
    <location>
        <position position="122"/>
    </location>
    <ligand>
        <name>ATP</name>
        <dbReference type="ChEBI" id="CHEBI:30616"/>
    </ligand>
</feature>
<dbReference type="OrthoDB" id="9778146at2"/>
<dbReference type="InterPro" id="IPR029056">
    <property type="entry name" value="Ribokinase-like"/>
</dbReference>
<protein>
    <recommendedName>
        <fullName evidence="11">Hydroxyethylthiazole kinase</fullName>
        <ecNumber evidence="11">2.7.1.50</ecNumber>
    </recommendedName>
    <alternativeName>
        <fullName evidence="11">4-methyl-5-beta-hydroxyethylthiazole kinase</fullName>
        <shortName evidence="11">TH kinase</shortName>
        <shortName evidence="11">Thz kinase</shortName>
    </alternativeName>
</protein>
<organism evidence="12 13">
    <name type="scientific">Desulfosporosinus hippei DSM 8344</name>
    <dbReference type="NCBI Taxonomy" id="1121419"/>
    <lineage>
        <taxon>Bacteria</taxon>
        <taxon>Bacillati</taxon>
        <taxon>Bacillota</taxon>
        <taxon>Clostridia</taxon>
        <taxon>Eubacteriales</taxon>
        <taxon>Desulfitobacteriaceae</taxon>
        <taxon>Desulfosporosinus</taxon>
    </lineage>
</organism>
<gene>
    <name evidence="11" type="primary">thiM</name>
    <name evidence="12" type="ORF">SAMN05443529_1483</name>
</gene>
<accession>A0A1G8LER4</accession>
<dbReference type="GO" id="GO:0009229">
    <property type="term" value="P:thiamine diphosphate biosynthetic process"/>
    <property type="evidence" value="ECO:0007669"/>
    <property type="project" value="UniProtKB-UniRule"/>
</dbReference>
<evidence type="ECO:0000256" key="3">
    <source>
        <dbReference type="ARBA" id="ARBA00004868"/>
    </source>
</evidence>
<dbReference type="EC" id="2.7.1.50" evidence="11"/>
<dbReference type="PIRSF" id="PIRSF000513">
    <property type="entry name" value="Thz_kinase"/>
    <property type="match status" value="1"/>
</dbReference>
<dbReference type="GO" id="GO:0000287">
    <property type="term" value="F:magnesium ion binding"/>
    <property type="evidence" value="ECO:0007669"/>
    <property type="project" value="UniProtKB-UniRule"/>
</dbReference>
<name>A0A1G8LER4_9FIRM</name>
<keyword evidence="9 11" id="KW-0460">Magnesium</keyword>
<dbReference type="NCBIfam" id="TIGR00694">
    <property type="entry name" value="thiM"/>
    <property type="match status" value="1"/>
</dbReference>
<keyword evidence="7 11" id="KW-0418">Kinase</keyword>
<dbReference type="Proteomes" id="UP000198656">
    <property type="component" value="Unassembled WGS sequence"/>
</dbReference>
<reference evidence="13" key="1">
    <citation type="submission" date="2016-10" db="EMBL/GenBank/DDBJ databases">
        <authorList>
            <person name="Varghese N."/>
            <person name="Submissions S."/>
        </authorList>
    </citation>
    <scope>NUCLEOTIDE SEQUENCE [LARGE SCALE GENOMIC DNA]</scope>
    <source>
        <strain evidence="13">DSM 8344</strain>
    </source>
</reference>
<comment type="catalytic activity">
    <reaction evidence="1 11">
        <text>5-(2-hydroxyethyl)-4-methylthiazole + ATP = 4-methyl-5-(2-phosphooxyethyl)-thiazole + ADP + H(+)</text>
        <dbReference type="Rhea" id="RHEA:24212"/>
        <dbReference type="ChEBI" id="CHEBI:15378"/>
        <dbReference type="ChEBI" id="CHEBI:17957"/>
        <dbReference type="ChEBI" id="CHEBI:30616"/>
        <dbReference type="ChEBI" id="CHEBI:58296"/>
        <dbReference type="ChEBI" id="CHEBI:456216"/>
        <dbReference type="EC" id="2.7.1.50"/>
    </reaction>
</comment>
<dbReference type="HAMAP" id="MF_00228">
    <property type="entry name" value="Thz_kinase"/>
    <property type="match status" value="1"/>
</dbReference>
<dbReference type="AlphaFoldDB" id="A0A1G8LER4"/>
<evidence type="ECO:0000256" key="1">
    <source>
        <dbReference type="ARBA" id="ARBA00001771"/>
    </source>
</evidence>
<dbReference type="UniPathway" id="UPA00060">
    <property type="reaction ID" value="UER00139"/>
</dbReference>
<sequence length="270" mass="28486">MQIREKLSTNLSLVKEKSPLIHHITNYVTVNDCANIVLAIGGSPVMADDIEEVEEMVGFASALVINIGTLNSRTIESMLSAGLKAKELGVPVILDPVGVGATKLRTNTAARLIQTLKPEVIRGNMSEIKVLAGLEVAIKGVDSLADEQDGSVVAKTLASELGSIIAITGKTDIVSDGKQVCLLDNGHQILADVTGTGCMTTSLVGTYCGVTKDYFSAAVAGITSMGLAGEIAQASLRHGEGIGTFRTRLFDSIYNLNPELLAREGKIRYE</sequence>
<keyword evidence="10 11" id="KW-0784">Thiamine biosynthesis</keyword>
<evidence type="ECO:0000313" key="13">
    <source>
        <dbReference type="Proteomes" id="UP000198656"/>
    </source>
</evidence>
<dbReference type="GO" id="GO:0004417">
    <property type="term" value="F:hydroxyethylthiazole kinase activity"/>
    <property type="evidence" value="ECO:0007669"/>
    <property type="project" value="UniProtKB-UniRule"/>
</dbReference>
<keyword evidence="8 11" id="KW-0067">ATP-binding</keyword>
<evidence type="ECO:0000256" key="7">
    <source>
        <dbReference type="ARBA" id="ARBA00022777"/>
    </source>
</evidence>
<dbReference type="CDD" id="cd01170">
    <property type="entry name" value="THZ_kinase"/>
    <property type="match status" value="1"/>
</dbReference>
<dbReference type="NCBIfam" id="NF006830">
    <property type="entry name" value="PRK09355.1"/>
    <property type="match status" value="1"/>
</dbReference>
<comment type="function">
    <text evidence="11">Catalyzes the phosphorylation of the hydroxyl group of 4-methyl-5-beta-hydroxyethylthiazole (THZ).</text>
</comment>
<keyword evidence="5 11" id="KW-0479">Metal-binding</keyword>
<evidence type="ECO:0000256" key="9">
    <source>
        <dbReference type="ARBA" id="ARBA00022842"/>
    </source>
</evidence>
<dbReference type="Pfam" id="PF02110">
    <property type="entry name" value="HK"/>
    <property type="match status" value="1"/>
</dbReference>
<dbReference type="InterPro" id="IPR000417">
    <property type="entry name" value="Hyethyz_kinase"/>
</dbReference>
<evidence type="ECO:0000256" key="4">
    <source>
        <dbReference type="ARBA" id="ARBA00022679"/>
    </source>
</evidence>
<dbReference type="EMBL" id="FNCP01000048">
    <property type="protein sequence ID" value="SDI54113.1"/>
    <property type="molecule type" value="Genomic_DNA"/>
</dbReference>
<dbReference type="SUPFAM" id="SSF53613">
    <property type="entry name" value="Ribokinase-like"/>
    <property type="match status" value="1"/>
</dbReference>
<evidence type="ECO:0000256" key="5">
    <source>
        <dbReference type="ARBA" id="ARBA00022723"/>
    </source>
</evidence>
<evidence type="ECO:0000256" key="10">
    <source>
        <dbReference type="ARBA" id="ARBA00022977"/>
    </source>
</evidence>
<dbReference type="Gene3D" id="3.40.1190.20">
    <property type="match status" value="1"/>
</dbReference>
<comment type="similarity">
    <text evidence="11">Belongs to the Thz kinase family.</text>
</comment>
<keyword evidence="6 11" id="KW-0547">Nucleotide-binding</keyword>